<reference evidence="2 3" key="1">
    <citation type="journal article" date="2019" name="Commun. Biol.">
        <title>The bagworm genome reveals a unique fibroin gene that provides high tensile strength.</title>
        <authorList>
            <person name="Kono N."/>
            <person name="Nakamura H."/>
            <person name="Ohtoshi R."/>
            <person name="Tomita M."/>
            <person name="Numata K."/>
            <person name="Arakawa K."/>
        </authorList>
    </citation>
    <scope>NUCLEOTIDE SEQUENCE [LARGE SCALE GENOMIC DNA]</scope>
</reference>
<sequence>MDRYVSTDIQASYYKRRDNAILGISTCSIASAPTDISDAVEAEFLSTKKLPRPVNKQRQRTPGRRRAALASGAPRVLSLAKKPDRGVLLPRRAAENSTGGGRRRRILNFNHSPRSTRSAARAGTVQGLLFVSLVEIDFEGCLRSSDGGDEMYISSFIARPRKTRGGKGRTSGRRGRATGTGDRERSDKKPRSVCTERRGVAAAEGGDAGPSPTRARRPPPPPPPLSRHTRRASGRPRRSPHEPARRRDKSLPAVRFVHEGGPATRRRPADRRRRKLSGAADDIGAAEPRERGCAQGPEPWPVRGPMLAAAGPRVRRERAMEEECSRPCAPATDFSIAAIMARDRQERRDRRRLQDTLTPLGTSIIYLKKMVTDFLMQLQTNIKL</sequence>
<feature type="compositionally biased region" description="Basic residues" evidence="1">
    <location>
        <begin position="264"/>
        <end position="276"/>
    </location>
</feature>
<evidence type="ECO:0000313" key="2">
    <source>
        <dbReference type="EMBL" id="GBP93338.1"/>
    </source>
</evidence>
<feature type="region of interest" description="Disordered" evidence="1">
    <location>
        <begin position="52"/>
        <end position="72"/>
    </location>
</feature>
<evidence type="ECO:0000256" key="1">
    <source>
        <dbReference type="SAM" id="MobiDB-lite"/>
    </source>
</evidence>
<protein>
    <submittedName>
        <fullName evidence="2">Uncharacterized protein</fullName>
    </submittedName>
</protein>
<feature type="compositionally biased region" description="Basic residues" evidence="1">
    <location>
        <begin position="52"/>
        <end position="67"/>
    </location>
</feature>
<keyword evidence="3" id="KW-1185">Reference proteome</keyword>
<feature type="region of interest" description="Disordered" evidence="1">
    <location>
        <begin position="92"/>
        <end position="120"/>
    </location>
</feature>
<dbReference type="EMBL" id="BGZK01002364">
    <property type="protein sequence ID" value="GBP93338.1"/>
    <property type="molecule type" value="Genomic_DNA"/>
</dbReference>
<comment type="caution">
    <text evidence="2">The sequence shown here is derived from an EMBL/GenBank/DDBJ whole genome shotgun (WGS) entry which is preliminary data.</text>
</comment>
<accession>A0A4C2A041</accession>
<name>A0A4C2A041_EUMVA</name>
<evidence type="ECO:0000313" key="3">
    <source>
        <dbReference type="Proteomes" id="UP000299102"/>
    </source>
</evidence>
<feature type="compositionally biased region" description="Polar residues" evidence="1">
    <location>
        <begin position="109"/>
        <end position="118"/>
    </location>
</feature>
<feature type="compositionally biased region" description="Basic residues" evidence="1">
    <location>
        <begin position="159"/>
        <end position="176"/>
    </location>
</feature>
<organism evidence="2 3">
    <name type="scientific">Eumeta variegata</name>
    <name type="common">Bagworm moth</name>
    <name type="synonym">Eumeta japonica</name>
    <dbReference type="NCBI Taxonomy" id="151549"/>
    <lineage>
        <taxon>Eukaryota</taxon>
        <taxon>Metazoa</taxon>
        <taxon>Ecdysozoa</taxon>
        <taxon>Arthropoda</taxon>
        <taxon>Hexapoda</taxon>
        <taxon>Insecta</taxon>
        <taxon>Pterygota</taxon>
        <taxon>Neoptera</taxon>
        <taxon>Endopterygota</taxon>
        <taxon>Lepidoptera</taxon>
        <taxon>Glossata</taxon>
        <taxon>Ditrysia</taxon>
        <taxon>Tineoidea</taxon>
        <taxon>Psychidae</taxon>
        <taxon>Oiketicinae</taxon>
        <taxon>Eumeta</taxon>
    </lineage>
</organism>
<feature type="compositionally biased region" description="Basic residues" evidence="1">
    <location>
        <begin position="227"/>
        <end position="238"/>
    </location>
</feature>
<feature type="compositionally biased region" description="Basic and acidic residues" evidence="1">
    <location>
        <begin position="181"/>
        <end position="199"/>
    </location>
</feature>
<dbReference type="Proteomes" id="UP000299102">
    <property type="component" value="Unassembled WGS sequence"/>
</dbReference>
<proteinExistence type="predicted"/>
<gene>
    <name evidence="2" type="ORF">EVAR_69360_1</name>
</gene>
<dbReference type="AlphaFoldDB" id="A0A4C2A041"/>
<feature type="region of interest" description="Disordered" evidence="1">
    <location>
        <begin position="158"/>
        <end position="306"/>
    </location>
</feature>